<dbReference type="InterPro" id="IPR011049">
    <property type="entry name" value="Serralysin-like_metalloprot_C"/>
</dbReference>
<name>A0ABS1D1H3_9PROT</name>
<dbReference type="RefSeq" id="WP_133218779.1">
    <property type="nucleotide sequence ID" value="NZ_NRSG01000200.1"/>
</dbReference>
<keyword evidence="5" id="KW-1185">Reference proteome</keyword>
<dbReference type="SUPFAM" id="SSF51120">
    <property type="entry name" value="beta-Roll"/>
    <property type="match status" value="3"/>
</dbReference>
<evidence type="ECO:0000256" key="1">
    <source>
        <dbReference type="ARBA" id="ARBA00004613"/>
    </source>
</evidence>
<dbReference type="PROSITE" id="PS00330">
    <property type="entry name" value="HEMOLYSIN_CALCIUM"/>
    <property type="match status" value="4"/>
</dbReference>
<dbReference type="PRINTS" id="PR00313">
    <property type="entry name" value="CABNDNGRPT"/>
</dbReference>
<accession>A0ABS1D1H3</accession>
<feature type="compositionally biased region" description="Gly residues" evidence="3">
    <location>
        <begin position="402"/>
        <end position="414"/>
    </location>
</feature>
<gene>
    <name evidence="4" type="ORF">CKO45_20835</name>
</gene>
<protein>
    <recommendedName>
        <fullName evidence="6">Calcium-binding protein</fullName>
    </recommendedName>
</protein>
<keyword evidence="2" id="KW-0964">Secreted</keyword>
<feature type="region of interest" description="Disordered" evidence="3">
    <location>
        <begin position="402"/>
        <end position="459"/>
    </location>
</feature>
<dbReference type="Gene3D" id="2.150.10.10">
    <property type="entry name" value="Serralysin-like metalloprotease, C-terminal"/>
    <property type="match status" value="3"/>
</dbReference>
<evidence type="ECO:0008006" key="6">
    <source>
        <dbReference type="Google" id="ProtNLM"/>
    </source>
</evidence>
<dbReference type="PANTHER" id="PTHR38340:SF1">
    <property type="entry name" value="S-LAYER PROTEIN"/>
    <property type="match status" value="1"/>
</dbReference>
<proteinExistence type="predicted"/>
<evidence type="ECO:0000313" key="5">
    <source>
        <dbReference type="Proteomes" id="UP000697995"/>
    </source>
</evidence>
<reference evidence="4 5" key="1">
    <citation type="journal article" date="2020" name="Microorganisms">
        <title>Osmotic Adaptation and Compatible Solute Biosynthesis of Phototrophic Bacteria as Revealed from Genome Analyses.</title>
        <authorList>
            <person name="Imhoff J.F."/>
            <person name="Rahn T."/>
            <person name="Kunzel S."/>
            <person name="Keller A."/>
            <person name="Neulinger S.C."/>
        </authorList>
    </citation>
    <scope>NUCLEOTIDE SEQUENCE [LARGE SCALE GENOMIC DNA]</scope>
    <source>
        <strain evidence="4 5">DSM 15382</strain>
    </source>
</reference>
<dbReference type="InterPro" id="IPR019960">
    <property type="entry name" value="T1SS_VCA0849"/>
</dbReference>
<organism evidence="4 5">
    <name type="scientific">Paracraurococcus ruber</name>
    <dbReference type="NCBI Taxonomy" id="77675"/>
    <lineage>
        <taxon>Bacteria</taxon>
        <taxon>Pseudomonadati</taxon>
        <taxon>Pseudomonadota</taxon>
        <taxon>Alphaproteobacteria</taxon>
        <taxon>Acetobacterales</taxon>
        <taxon>Roseomonadaceae</taxon>
        <taxon>Paracraurococcus</taxon>
    </lineage>
</organism>
<dbReference type="InterPro" id="IPR050557">
    <property type="entry name" value="RTX_toxin/Mannuronan_C5-epim"/>
</dbReference>
<evidence type="ECO:0000256" key="2">
    <source>
        <dbReference type="ARBA" id="ARBA00022525"/>
    </source>
</evidence>
<dbReference type="Proteomes" id="UP000697995">
    <property type="component" value="Unassembled WGS sequence"/>
</dbReference>
<comment type="subcellular location">
    <subcellularLocation>
        <location evidence="1">Secreted</location>
    </subcellularLocation>
</comment>
<dbReference type="EMBL" id="NRSG01000200">
    <property type="protein sequence ID" value="MBK1660671.1"/>
    <property type="molecule type" value="Genomic_DNA"/>
</dbReference>
<evidence type="ECO:0000256" key="3">
    <source>
        <dbReference type="SAM" id="MobiDB-lite"/>
    </source>
</evidence>
<sequence>MATFRIGPGLAGFPAFPDPATVNPFTLSFDPQPDSLTFSLNGYRFRFTGDFAEAAAAFTQPSPIPGVPLFYLALSPLSPVQLPIRLDGVETIRLSDGAIVNGFSGASADLLLGSFFATLLDPRNYTDDIITAFFGSTAPFTTLDLTAFADTVVMGQPNAAVTGPDGERGVVAFAQELNGFAFTTVIGGAGDDRLGGTARAERFEGHDGDDVLLGREGGDTLLGGIGRDVLSGGAGDDSLGGGEDADVLAAGAGRNTLEGGGGADRFVIAAGPGHDRIEDFSAAQGDLLDLSAFGLSPQALKAVLAGAAATEEGLLLRIPAAGGPHSLLLAGLESLDAAQVMRVAGRAVEADAVVVSGPRDGLVAGGAADDTLLGRDGGQALDGRAGDDVILAGQGADRLAGGTGDDVLDGGGGNDTADGGADDDVVFGGAGDDRLTGGDGDDFLDGGEGDDRLEGGLGTNTLTGEAGRDIFAFARFKETADRVTDFADGVDLIDIRLLVKFQATAETLGSYLQVTSPGATELTRFLLVDRDGARGEFGFERVAQFDNVTDAMLLDPGNYLF</sequence>
<dbReference type="InterPro" id="IPR001343">
    <property type="entry name" value="Hemolysn_Ca-bd"/>
</dbReference>
<feature type="compositionally biased region" description="Acidic residues" evidence="3">
    <location>
        <begin position="439"/>
        <end position="448"/>
    </location>
</feature>
<comment type="caution">
    <text evidence="4">The sequence shown here is derived from an EMBL/GenBank/DDBJ whole genome shotgun (WGS) entry which is preliminary data.</text>
</comment>
<evidence type="ECO:0000313" key="4">
    <source>
        <dbReference type="EMBL" id="MBK1660671.1"/>
    </source>
</evidence>
<dbReference type="InterPro" id="IPR018511">
    <property type="entry name" value="Hemolysin-typ_Ca-bd_CS"/>
</dbReference>
<dbReference type="PANTHER" id="PTHR38340">
    <property type="entry name" value="S-LAYER PROTEIN"/>
    <property type="match status" value="1"/>
</dbReference>
<dbReference type="Pfam" id="PF00353">
    <property type="entry name" value="HemolysinCabind"/>
    <property type="match status" value="3"/>
</dbReference>
<dbReference type="NCBIfam" id="TIGR03661">
    <property type="entry name" value="T1SS_VCA0849"/>
    <property type="match status" value="1"/>
</dbReference>